<feature type="transmembrane region" description="Helical" evidence="2">
    <location>
        <begin position="253"/>
        <end position="271"/>
    </location>
</feature>
<keyword evidence="2" id="KW-0812">Transmembrane</keyword>
<feature type="transmembrane region" description="Helical" evidence="2">
    <location>
        <begin position="78"/>
        <end position="99"/>
    </location>
</feature>
<feature type="transmembrane region" description="Helical" evidence="2">
    <location>
        <begin position="46"/>
        <end position="66"/>
    </location>
</feature>
<dbReference type="Pfam" id="PF05090">
    <property type="entry name" value="HTTM"/>
    <property type="match status" value="1"/>
</dbReference>
<dbReference type="AlphaFoldDB" id="A0A6J4IRE5"/>
<organism evidence="4">
    <name type="scientific">uncultured Armatimonadetes bacterium</name>
    <dbReference type="NCBI Taxonomy" id="157466"/>
    <lineage>
        <taxon>Bacteria</taxon>
        <taxon>Bacillati</taxon>
        <taxon>Armatimonadota</taxon>
        <taxon>environmental samples</taxon>
    </lineage>
</organism>
<feature type="transmembrane region" description="Helical" evidence="2">
    <location>
        <begin position="323"/>
        <end position="345"/>
    </location>
</feature>
<evidence type="ECO:0000313" key="4">
    <source>
        <dbReference type="EMBL" id="CAA9257519.1"/>
    </source>
</evidence>
<proteinExistence type="predicted"/>
<feature type="transmembrane region" description="Helical" evidence="2">
    <location>
        <begin position="119"/>
        <end position="138"/>
    </location>
</feature>
<protein>
    <recommendedName>
        <fullName evidence="3">HTTM domain-containing protein</fullName>
    </recommendedName>
</protein>
<sequence length="512" mass="56964">MLDVNDVQPSPAVAQTGGRTHPVPGTATPPGTAEIESPPRNERDEASNTFVVFAFLWVVATFFHQATYNQWVTSPKGAAVLAAAVFFLLRPVSVGRFALFLALDAYHVASLTPYTPNHILLTALINVTILAAMAWSYVRAGRRPVSGGEVLEAFAPAVRIELLMLYFFAVLHKLNVDYFNPDVSCTADLLTTMTYRYPFLPVWDWMRPIAIVGALIIEAAIPILLFVRGTRAYGIVLGMAFHLFLSLHPEVGLYSFSAMLLPLFFLFAPAGSAGALRRSLREPFRRLGMPPLLVNVLLAALLSLPALAALLSRRGPFAGHPLLQPYLCGLFVWLAYALPVMFLFLRTVLSRRTREAGYRQLFRPAFAPILVLPALMFLNGMSPYLGYKTETSFSMFSNLRTEGERSNHLFVPQSLKMAGFQDDLVRIVRSSDPYLRGLADQKLLLPYFELRRRASNSPPDFSVEYVRGGRRVVATKNDPGAGGDLFTPYPWLLTKLLQFRPVDLEGPQKCRH</sequence>
<accession>A0A6J4IRE5</accession>
<keyword evidence="2" id="KW-0472">Membrane</keyword>
<dbReference type="InterPro" id="IPR053934">
    <property type="entry name" value="HTTM_dom"/>
</dbReference>
<feature type="transmembrane region" description="Helical" evidence="2">
    <location>
        <begin position="232"/>
        <end position="247"/>
    </location>
</feature>
<reference evidence="4" key="1">
    <citation type="submission" date="2020-02" db="EMBL/GenBank/DDBJ databases">
        <authorList>
            <person name="Meier V. D."/>
        </authorList>
    </citation>
    <scope>NUCLEOTIDE SEQUENCE</scope>
    <source>
        <strain evidence="4">AVDCRST_MAG63</strain>
    </source>
</reference>
<feature type="transmembrane region" description="Helical" evidence="2">
    <location>
        <begin position="205"/>
        <end position="225"/>
    </location>
</feature>
<evidence type="ECO:0000256" key="2">
    <source>
        <dbReference type="SAM" id="Phobius"/>
    </source>
</evidence>
<dbReference type="EMBL" id="CADCTO010000289">
    <property type="protein sequence ID" value="CAA9257519.1"/>
    <property type="molecule type" value="Genomic_DNA"/>
</dbReference>
<feature type="transmembrane region" description="Helical" evidence="2">
    <location>
        <begin position="292"/>
        <end position="311"/>
    </location>
</feature>
<name>A0A6J4IRE5_9BACT</name>
<feature type="region of interest" description="Disordered" evidence="1">
    <location>
        <begin position="1"/>
        <end position="42"/>
    </location>
</feature>
<feature type="compositionally biased region" description="Low complexity" evidence="1">
    <location>
        <begin position="24"/>
        <end position="33"/>
    </location>
</feature>
<evidence type="ECO:0000256" key="1">
    <source>
        <dbReference type="SAM" id="MobiDB-lite"/>
    </source>
</evidence>
<evidence type="ECO:0000259" key="3">
    <source>
        <dbReference type="Pfam" id="PF05090"/>
    </source>
</evidence>
<keyword evidence="2" id="KW-1133">Transmembrane helix</keyword>
<feature type="domain" description="HTTM" evidence="3">
    <location>
        <begin position="111"/>
        <end position="265"/>
    </location>
</feature>
<gene>
    <name evidence="4" type="ORF">AVDCRST_MAG63-2248</name>
</gene>
<feature type="transmembrane region" description="Helical" evidence="2">
    <location>
        <begin position="150"/>
        <end position="171"/>
    </location>
</feature>
<feature type="transmembrane region" description="Helical" evidence="2">
    <location>
        <begin position="365"/>
        <end position="387"/>
    </location>
</feature>